<reference evidence="1 2" key="1">
    <citation type="submission" date="2020-04" db="EMBL/GenBank/DDBJ databases">
        <title>Perkinsus olseni comparative genomics.</title>
        <authorList>
            <person name="Bogema D.R."/>
        </authorList>
    </citation>
    <scope>NUCLEOTIDE SEQUENCE [LARGE SCALE GENOMIC DNA]</scope>
    <source>
        <strain evidence="1">00978-12</strain>
    </source>
</reference>
<evidence type="ECO:0000313" key="2">
    <source>
        <dbReference type="Proteomes" id="UP000541610"/>
    </source>
</evidence>
<comment type="caution">
    <text evidence="1">The sequence shown here is derived from an EMBL/GenBank/DDBJ whole genome shotgun (WGS) entry which is preliminary data.</text>
</comment>
<gene>
    <name evidence="1" type="ORF">FOZ60_000881</name>
</gene>
<name>A0A7J6PJV5_PEROL</name>
<dbReference type="AlphaFoldDB" id="A0A7J6PJV5"/>
<dbReference type="EMBL" id="JABANP010000011">
    <property type="protein sequence ID" value="KAF4696424.1"/>
    <property type="molecule type" value="Genomic_DNA"/>
</dbReference>
<accession>A0A7J6PJV5</accession>
<protein>
    <submittedName>
        <fullName evidence="1">Uncharacterized protein</fullName>
    </submittedName>
</protein>
<sequence>MSSVRDQYVRRRSPCKSNVSNLTEVEFFISSIDLCCMISSFHPPSQMRVAIAAVILELVSGGSAISSEDTMPTGDYCEGVLPDRWL</sequence>
<dbReference type="Proteomes" id="UP000541610">
    <property type="component" value="Unassembled WGS sequence"/>
</dbReference>
<organism evidence="1 2">
    <name type="scientific">Perkinsus olseni</name>
    <name type="common">Perkinsus atlanticus</name>
    <dbReference type="NCBI Taxonomy" id="32597"/>
    <lineage>
        <taxon>Eukaryota</taxon>
        <taxon>Sar</taxon>
        <taxon>Alveolata</taxon>
        <taxon>Perkinsozoa</taxon>
        <taxon>Perkinsea</taxon>
        <taxon>Perkinsida</taxon>
        <taxon>Perkinsidae</taxon>
        <taxon>Perkinsus</taxon>
    </lineage>
</organism>
<evidence type="ECO:0000313" key="1">
    <source>
        <dbReference type="EMBL" id="KAF4696424.1"/>
    </source>
</evidence>
<proteinExistence type="predicted"/>